<evidence type="ECO:0000313" key="3">
    <source>
        <dbReference type="Proteomes" id="UP000642284"/>
    </source>
</evidence>
<feature type="region of interest" description="Disordered" evidence="1">
    <location>
        <begin position="221"/>
        <end position="248"/>
    </location>
</feature>
<reference evidence="2 3" key="1">
    <citation type="submission" date="2020-08" db="EMBL/GenBank/DDBJ databases">
        <title>Genemic of Streptomyces polyaspartic.</title>
        <authorList>
            <person name="Liu W."/>
        </authorList>
    </citation>
    <scope>NUCLEOTIDE SEQUENCE [LARGE SCALE GENOMIC DNA]</scope>
    <source>
        <strain evidence="2 3">TRM66268-LWL</strain>
    </source>
</reference>
<organism evidence="2 3">
    <name type="scientific">Streptomyces polyasparticus</name>
    <dbReference type="NCBI Taxonomy" id="2767826"/>
    <lineage>
        <taxon>Bacteria</taxon>
        <taxon>Bacillati</taxon>
        <taxon>Actinomycetota</taxon>
        <taxon>Actinomycetes</taxon>
        <taxon>Kitasatosporales</taxon>
        <taxon>Streptomycetaceae</taxon>
        <taxon>Streptomyces</taxon>
    </lineage>
</organism>
<dbReference type="RefSeq" id="WP_187817844.1">
    <property type="nucleotide sequence ID" value="NZ_JACTVJ010000019.1"/>
</dbReference>
<feature type="compositionally biased region" description="Basic and acidic residues" evidence="1">
    <location>
        <begin position="302"/>
        <end position="330"/>
    </location>
</feature>
<feature type="region of interest" description="Disordered" evidence="1">
    <location>
        <begin position="295"/>
        <end position="330"/>
    </location>
</feature>
<dbReference type="Proteomes" id="UP000642284">
    <property type="component" value="Unassembled WGS sequence"/>
</dbReference>
<sequence>MNALARALACCEGDSFTGVVRVSGRPGGVLRLRHGRVVSARSPGAPDLETLLLRSGRVARQDWPPAVPEERRLGRLVGQGVIGAGELRGLGMLALRDAAFAMAAGEVDGWAAALGAPQAEPDPVGAEECPTALVREAARRLAALERLPGAVAPYREALLADPGATGAEAVRTGAGREILALADGRLTARDIAFRTGRGLYAITVEASRLLAQGLLVRVPPPACAPRSHGSDATASLSRRRTQAEPVAARVREAEALPRRSPGISGRTAHLGERNSTVCWQGIVLRAGKIVAAGKDVADEEIDVRRGGTESRTEPNESRPEQNDRNSQSDK</sequence>
<accession>A0ABR7SRW6</accession>
<comment type="caution">
    <text evidence="2">The sequence shown here is derived from an EMBL/GenBank/DDBJ whole genome shotgun (WGS) entry which is preliminary data.</text>
</comment>
<evidence type="ECO:0000256" key="1">
    <source>
        <dbReference type="SAM" id="MobiDB-lite"/>
    </source>
</evidence>
<name>A0ABR7SRW6_9ACTN</name>
<gene>
    <name evidence="2" type="ORF">H9Y04_33210</name>
</gene>
<proteinExistence type="predicted"/>
<dbReference type="EMBL" id="JACTVJ010000019">
    <property type="protein sequence ID" value="MBC9717400.1"/>
    <property type="molecule type" value="Genomic_DNA"/>
</dbReference>
<keyword evidence="3" id="KW-1185">Reference proteome</keyword>
<evidence type="ECO:0000313" key="2">
    <source>
        <dbReference type="EMBL" id="MBC9717400.1"/>
    </source>
</evidence>
<protein>
    <submittedName>
        <fullName evidence="2">MarR family transcriptional regulator</fullName>
    </submittedName>
</protein>